<keyword evidence="4" id="KW-0378">Hydrolase</keyword>
<reference evidence="9 11" key="1">
    <citation type="submission" date="2013-02" db="EMBL/GenBank/DDBJ databases">
        <title>The Genome Sequence of Enterococcus moraviensis BAA-383.</title>
        <authorList>
            <consortium name="The Broad Institute Genome Sequencing Platform"/>
            <consortium name="The Broad Institute Genome Sequencing Center for Infectious Disease"/>
            <person name="Earl A.M."/>
            <person name="Gilmore M.S."/>
            <person name="Lebreton F."/>
            <person name="Walker B."/>
            <person name="Young S.K."/>
            <person name="Zeng Q."/>
            <person name="Gargeya S."/>
            <person name="Fitzgerald M."/>
            <person name="Haas B."/>
            <person name="Abouelleil A."/>
            <person name="Alvarado L."/>
            <person name="Arachchi H.M."/>
            <person name="Berlin A.M."/>
            <person name="Chapman S.B."/>
            <person name="Dewar J."/>
            <person name="Goldberg J."/>
            <person name="Griggs A."/>
            <person name="Gujja S."/>
            <person name="Hansen M."/>
            <person name="Howarth C."/>
            <person name="Imamovic A."/>
            <person name="Larimer J."/>
            <person name="McCowan C."/>
            <person name="Murphy C."/>
            <person name="Neiman D."/>
            <person name="Pearson M."/>
            <person name="Priest M."/>
            <person name="Roberts A."/>
            <person name="Saif S."/>
            <person name="Shea T."/>
            <person name="Sisk P."/>
            <person name="Sykes S."/>
            <person name="Wortman J."/>
            <person name="Nusbaum C."/>
            <person name="Birren B."/>
        </authorList>
    </citation>
    <scope>NUCLEOTIDE SEQUENCE [LARGE SCALE GENOMIC DNA]</scope>
    <source>
        <strain evidence="9 11">ATCC BAA-383</strain>
    </source>
</reference>
<evidence type="ECO:0000256" key="4">
    <source>
        <dbReference type="ARBA" id="ARBA00022801"/>
    </source>
</evidence>
<dbReference type="EMBL" id="AJAS01000015">
    <property type="protein sequence ID" value="EOH99215.1"/>
    <property type="molecule type" value="Genomic_DNA"/>
</dbReference>
<dbReference type="GO" id="GO:0004563">
    <property type="term" value="F:beta-N-acetylhexosaminidase activity"/>
    <property type="evidence" value="ECO:0007669"/>
    <property type="project" value="UniProtKB-EC"/>
</dbReference>
<keyword evidence="7" id="KW-1133">Transmembrane helix</keyword>
<sequence>MRAVKQGGNTIKNKTMIMSAVAILLLIFGISFSVIWFVNKSDHAVSTKETHETNARSISAENNSTQSEEDVTVENQEKRIQELLDSMSLEEKVGQLFLARVPIEGQQESIQANHLGGYILFGRDIEGESPASLKQKIASYQSVSKLPLFIASDEEGGLVTRLSGGNGLVAEPFKSPMEIYQQSGLNGIRSDIQKKSEILRSYGIQGGLFPDADVATDPEAFIYDRTLGLDAKKTSEYIKISVEELKKQKIASTLKHFPGYGDNRDSHVEIVYDNRSLDTLRQNDFLPFKAGITAGADSIMISHNIVTSIDDTVPASISKPVHDVLRNELGFQGVIMTDDMDMAGLANFISQEEAGLEALIAGNDMILSSSFQEQIPYVLQGIEQGAYSEAELNQSVYRVLKMKSDLGLLQ</sequence>
<dbReference type="InterPro" id="IPR036962">
    <property type="entry name" value="Glyco_hydro_3_N_sf"/>
</dbReference>
<feature type="region of interest" description="Disordered" evidence="6">
    <location>
        <begin position="47"/>
        <end position="70"/>
    </location>
</feature>
<dbReference type="EC" id="3.2.1.52" evidence="3"/>
<dbReference type="SUPFAM" id="SSF51445">
    <property type="entry name" value="(Trans)glycosidases"/>
    <property type="match status" value="1"/>
</dbReference>
<dbReference type="eggNOG" id="COG1472">
    <property type="taxonomic scope" value="Bacteria"/>
</dbReference>
<dbReference type="InterPro" id="IPR001764">
    <property type="entry name" value="Glyco_hydro_3_N"/>
</dbReference>
<accession>R2SVE8</accession>
<dbReference type="PROSITE" id="PS00775">
    <property type="entry name" value="GLYCOSYL_HYDROL_F3"/>
    <property type="match status" value="1"/>
</dbReference>
<comment type="similarity">
    <text evidence="2">Belongs to the glycosyl hydrolase 3 family.</text>
</comment>
<evidence type="ECO:0000256" key="1">
    <source>
        <dbReference type="ARBA" id="ARBA00001231"/>
    </source>
</evidence>
<dbReference type="InterPro" id="IPR050226">
    <property type="entry name" value="NagZ_Beta-hexosaminidase"/>
</dbReference>
<dbReference type="RefSeq" id="WP_010765362.1">
    <property type="nucleotide sequence ID" value="NZ_ASWB01000002.1"/>
</dbReference>
<evidence type="ECO:0000256" key="5">
    <source>
        <dbReference type="ARBA" id="ARBA00023295"/>
    </source>
</evidence>
<keyword evidence="5" id="KW-0326">Glycosidase</keyword>
<evidence type="ECO:0000256" key="6">
    <source>
        <dbReference type="SAM" id="MobiDB-lite"/>
    </source>
</evidence>
<reference evidence="10 12" key="2">
    <citation type="submission" date="2013-03" db="EMBL/GenBank/DDBJ databases">
        <title>The Genome Sequence of Enterococcus moraviensis BAA-383 (PacBio/Illumina hybrid assembly).</title>
        <authorList>
            <consortium name="The Broad Institute Genomics Platform"/>
            <consortium name="The Broad Institute Genome Sequencing Center for Infectious Disease"/>
            <person name="Earl A."/>
            <person name="Russ C."/>
            <person name="Gilmore M."/>
            <person name="Surin D."/>
            <person name="Walker B."/>
            <person name="Young S."/>
            <person name="Zeng Q."/>
            <person name="Gargeya S."/>
            <person name="Fitzgerald M."/>
            <person name="Haas B."/>
            <person name="Abouelleil A."/>
            <person name="Allen A.W."/>
            <person name="Alvarado L."/>
            <person name="Arachchi H.M."/>
            <person name="Berlin A.M."/>
            <person name="Chapman S.B."/>
            <person name="Gainer-Dewar J."/>
            <person name="Goldberg J."/>
            <person name="Griggs A."/>
            <person name="Gujja S."/>
            <person name="Hansen M."/>
            <person name="Howarth C."/>
            <person name="Imamovic A."/>
            <person name="Ireland A."/>
            <person name="Larimer J."/>
            <person name="McCowan C."/>
            <person name="Murphy C."/>
            <person name="Pearson M."/>
            <person name="Poon T.W."/>
            <person name="Priest M."/>
            <person name="Roberts A."/>
            <person name="Saif S."/>
            <person name="Shea T."/>
            <person name="Sisk P."/>
            <person name="Sykes S."/>
            <person name="Wortman J."/>
            <person name="Nusbaum C."/>
            <person name="Birren B."/>
        </authorList>
    </citation>
    <scope>NUCLEOTIDE SEQUENCE [LARGE SCALE GENOMIC DNA]</scope>
    <source>
        <strain evidence="10 12">ATCC BAA-383</strain>
    </source>
</reference>
<dbReference type="GO" id="GO:0009254">
    <property type="term" value="P:peptidoglycan turnover"/>
    <property type="evidence" value="ECO:0007669"/>
    <property type="project" value="TreeGrafter"/>
</dbReference>
<dbReference type="Gene3D" id="3.20.20.300">
    <property type="entry name" value="Glycoside hydrolase, family 3, N-terminal domain"/>
    <property type="match status" value="1"/>
</dbReference>
<organism evidence="9 11">
    <name type="scientific">Enterococcus moraviensis ATCC BAA-383</name>
    <dbReference type="NCBI Taxonomy" id="1158609"/>
    <lineage>
        <taxon>Bacteria</taxon>
        <taxon>Bacillati</taxon>
        <taxon>Bacillota</taxon>
        <taxon>Bacilli</taxon>
        <taxon>Lactobacillales</taxon>
        <taxon>Enterococcaceae</taxon>
        <taxon>Enterococcus</taxon>
    </lineage>
</organism>
<gene>
    <name evidence="10" type="ORF">I586_01910</name>
    <name evidence="9" type="ORF">UAY_01992</name>
</gene>
<dbReference type="PANTHER" id="PTHR30480:SF13">
    <property type="entry name" value="BETA-HEXOSAMINIDASE"/>
    <property type="match status" value="1"/>
</dbReference>
<evidence type="ECO:0000256" key="3">
    <source>
        <dbReference type="ARBA" id="ARBA00012663"/>
    </source>
</evidence>
<dbReference type="Proteomes" id="UP000014157">
    <property type="component" value="Unassembled WGS sequence"/>
</dbReference>
<protein>
    <recommendedName>
        <fullName evidence="3">beta-N-acetylhexosaminidase</fullName>
        <ecNumber evidence="3">3.2.1.52</ecNumber>
    </recommendedName>
</protein>
<keyword evidence="7" id="KW-0812">Transmembrane</keyword>
<evidence type="ECO:0000313" key="10">
    <source>
        <dbReference type="EMBL" id="EOT72102.1"/>
    </source>
</evidence>
<dbReference type="InterPro" id="IPR019800">
    <property type="entry name" value="Glyco_hydro_3_AS"/>
</dbReference>
<evidence type="ECO:0000313" key="11">
    <source>
        <dbReference type="Proteomes" id="UP000013781"/>
    </source>
</evidence>
<name>R2SVE8_9ENTE</name>
<dbReference type="PATRIC" id="fig|1158609.3.peg.1941"/>
<feature type="transmembrane region" description="Helical" evidence="7">
    <location>
        <begin position="20"/>
        <end position="38"/>
    </location>
</feature>
<comment type="catalytic activity">
    <reaction evidence="1">
        <text>Hydrolysis of terminal non-reducing N-acetyl-D-hexosamine residues in N-acetyl-beta-D-hexosaminides.</text>
        <dbReference type="EC" id="3.2.1.52"/>
    </reaction>
</comment>
<dbReference type="Proteomes" id="UP000013781">
    <property type="component" value="Unassembled WGS sequence"/>
</dbReference>
<evidence type="ECO:0000313" key="9">
    <source>
        <dbReference type="EMBL" id="EOH99215.1"/>
    </source>
</evidence>
<evidence type="ECO:0000256" key="7">
    <source>
        <dbReference type="SAM" id="Phobius"/>
    </source>
</evidence>
<dbReference type="EMBL" id="ASWB01000002">
    <property type="protein sequence ID" value="EOT72102.1"/>
    <property type="molecule type" value="Genomic_DNA"/>
</dbReference>
<keyword evidence="12" id="KW-1185">Reference proteome</keyword>
<dbReference type="PANTHER" id="PTHR30480">
    <property type="entry name" value="BETA-HEXOSAMINIDASE-RELATED"/>
    <property type="match status" value="1"/>
</dbReference>
<proteinExistence type="inferred from homology"/>
<keyword evidence="7" id="KW-0472">Membrane</keyword>
<dbReference type="Pfam" id="PF00933">
    <property type="entry name" value="Glyco_hydro_3"/>
    <property type="match status" value="1"/>
</dbReference>
<comment type="caution">
    <text evidence="9">The sequence shown here is derived from an EMBL/GenBank/DDBJ whole genome shotgun (WGS) entry which is preliminary data.</text>
</comment>
<dbReference type="AlphaFoldDB" id="R2SVE8"/>
<evidence type="ECO:0000313" key="12">
    <source>
        <dbReference type="Proteomes" id="UP000014157"/>
    </source>
</evidence>
<evidence type="ECO:0000259" key="8">
    <source>
        <dbReference type="Pfam" id="PF00933"/>
    </source>
</evidence>
<dbReference type="GO" id="GO:0005975">
    <property type="term" value="P:carbohydrate metabolic process"/>
    <property type="evidence" value="ECO:0007669"/>
    <property type="project" value="InterPro"/>
</dbReference>
<feature type="compositionally biased region" description="Polar residues" evidence="6">
    <location>
        <begin position="55"/>
        <end position="66"/>
    </location>
</feature>
<evidence type="ECO:0000256" key="2">
    <source>
        <dbReference type="ARBA" id="ARBA00005336"/>
    </source>
</evidence>
<dbReference type="InterPro" id="IPR017853">
    <property type="entry name" value="GH"/>
</dbReference>
<dbReference type="HOGENOM" id="CLU_008392_0_2_9"/>
<feature type="domain" description="Glycoside hydrolase family 3 N-terminal" evidence="8">
    <location>
        <begin position="89"/>
        <end position="401"/>
    </location>
</feature>
<dbReference type="STRING" id="155617.RV09_GL002681"/>